<keyword evidence="3" id="KW-1185">Reference proteome</keyword>
<dbReference type="Gene3D" id="3.60.20.10">
    <property type="entry name" value="Glutamine Phosphoribosylpyrophosphate, subunit 1, domain 1"/>
    <property type="match status" value="1"/>
</dbReference>
<dbReference type="InterPro" id="IPR010430">
    <property type="entry name" value="DUF1028"/>
</dbReference>
<sequence length="290" mass="31863">MSEYSKDIVSTFSIVGFDPETNELGIAVQSKFLAVGAVVPWAKAGVGAVATQSMANTSYGPRGLELLEKGYSAEEALDQLIKEDENPSMRQVGIVDSNGNSATYTGPDCYSWAGGQSEPHVAAQGNILVNKETVTSMKETFQSQKSLPLAERLLNALEAGNKAGGDSRGMQSAALLIVKEQGGYGGFNDRAVDLRVDDHKSPIQELMRVYQLQQLYFGQTDPNDVVEINPSLQAQLTDKLVENAFLENANRTDDNAFYKALRDYIHSENFEEREQDYGKIDQKIVDYMLK</sequence>
<reference evidence="2 3" key="1">
    <citation type="submission" date="2017-06" db="EMBL/GenBank/DDBJ databases">
        <title>the draft geome sequence of Illustriluteabacillus marina B3227.</title>
        <authorList>
            <person name="He R.-H."/>
            <person name="Du Z.-J."/>
        </authorList>
    </citation>
    <scope>NUCLEOTIDE SEQUENCE [LARGE SCALE GENOMIC DNA]</scope>
    <source>
        <strain evidence="2 3">B3227</strain>
    </source>
</reference>
<name>A0A2I0QS70_9BACI</name>
<comment type="caution">
    <text evidence="2">The sequence shown here is derived from an EMBL/GenBank/DDBJ whole genome shotgun (WGS) entry which is preliminary data.</text>
</comment>
<organism evidence="2 3">
    <name type="scientific">Halalkalibacillus sediminis</name>
    <dbReference type="NCBI Taxonomy" id="2018042"/>
    <lineage>
        <taxon>Bacteria</taxon>
        <taxon>Bacillati</taxon>
        <taxon>Bacillota</taxon>
        <taxon>Bacilli</taxon>
        <taxon>Bacillales</taxon>
        <taxon>Bacillaceae</taxon>
        <taxon>Halalkalibacillus</taxon>
    </lineage>
</organism>
<feature type="domain" description="Putative peptidoglycan binding" evidence="1">
    <location>
        <begin position="222"/>
        <end position="288"/>
    </location>
</feature>
<dbReference type="Pfam" id="PF08823">
    <property type="entry name" value="PG_binding_2"/>
    <property type="match status" value="1"/>
</dbReference>
<dbReference type="SUPFAM" id="SSF56235">
    <property type="entry name" value="N-terminal nucleophile aminohydrolases (Ntn hydrolases)"/>
    <property type="match status" value="1"/>
</dbReference>
<dbReference type="Proteomes" id="UP000243524">
    <property type="component" value="Unassembled WGS sequence"/>
</dbReference>
<dbReference type="Pfam" id="PF06267">
    <property type="entry name" value="DUF1028"/>
    <property type="match status" value="1"/>
</dbReference>
<evidence type="ECO:0000313" key="2">
    <source>
        <dbReference type="EMBL" id="PKR77181.1"/>
    </source>
</evidence>
<protein>
    <submittedName>
        <fullName evidence="2">Fimbrial assembly protein FimA</fullName>
    </submittedName>
</protein>
<dbReference type="EMBL" id="PJNH01000003">
    <property type="protein sequence ID" value="PKR77181.1"/>
    <property type="molecule type" value="Genomic_DNA"/>
</dbReference>
<dbReference type="InterPro" id="IPR014927">
    <property type="entry name" value="PG-bd_2"/>
</dbReference>
<accession>A0A2I0QS70</accession>
<dbReference type="RefSeq" id="WP_101331993.1">
    <property type="nucleotide sequence ID" value="NZ_PJNH01000003.1"/>
</dbReference>
<gene>
    <name evidence="2" type="ORF">CEY16_10595</name>
</gene>
<dbReference type="PANTHER" id="PTHR39328:SF1">
    <property type="entry name" value="BLL2871 PROTEIN"/>
    <property type="match status" value="1"/>
</dbReference>
<dbReference type="InterPro" id="IPR029055">
    <property type="entry name" value="Ntn_hydrolases_N"/>
</dbReference>
<dbReference type="OrthoDB" id="9790012at2"/>
<proteinExistence type="predicted"/>
<evidence type="ECO:0000259" key="1">
    <source>
        <dbReference type="Pfam" id="PF08823"/>
    </source>
</evidence>
<dbReference type="AlphaFoldDB" id="A0A2I0QS70"/>
<dbReference type="PANTHER" id="PTHR39328">
    <property type="entry name" value="BLL2871 PROTEIN"/>
    <property type="match status" value="1"/>
</dbReference>
<evidence type="ECO:0000313" key="3">
    <source>
        <dbReference type="Proteomes" id="UP000243524"/>
    </source>
</evidence>